<dbReference type="InterPro" id="IPR029044">
    <property type="entry name" value="Nucleotide-diphossugar_trans"/>
</dbReference>
<dbReference type="PANTHER" id="PTHR13778:SF47">
    <property type="entry name" value="LIPOPOLYSACCHARIDE 1,3-GALACTOSYLTRANSFERASE"/>
    <property type="match status" value="1"/>
</dbReference>
<evidence type="ECO:0000313" key="4">
    <source>
        <dbReference type="EMBL" id="MCJ2381835.1"/>
    </source>
</evidence>
<dbReference type="InterPro" id="IPR002495">
    <property type="entry name" value="Glyco_trans_8"/>
</dbReference>
<comment type="caution">
    <text evidence="4">The sequence shown here is derived from an EMBL/GenBank/DDBJ whole genome shotgun (WGS) entry which is preliminary data.</text>
</comment>
<keyword evidence="1" id="KW-0328">Glycosyltransferase</keyword>
<name>A0ABT0C4F9_9BACT</name>
<evidence type="ECO:0000256" key="2">
    <source>
        <dbReference type="ARBA" id="ARBA00022679"/>
    </source>
</evidence>
<dbReference type="Pfam" id="PF01501">
    <property type="entry name" value="Glyco_transf_8"/>
    <property type="match status" value="1"/>
</dbReference>
<evidence type="ECO:0000313" key="5">
    <source>
        <dbReference type="Proteomes" id="UP001165444"/>
    </source>
</evidence>
<dbReference type="Proteomes" id="UP001165444">
    <property type="component" value="Unassembled WGS sequence"/>
</dbReference>
<sequence>MIHIACNIDHQFIQHCAVTLVSLFINNPGQVFCVHIVAGSLPQEDQDLLTKLAAPYGHTVRFYFPPADLLKNYSIKKFGQRISMATYYRCMFPSILPETVDKVLYLDCDIVIRGDISAFWNTDLEGYGVACIEDIGSQEKERYELLHYDPADSYFNAGVLLINLRYWRETHVDRQCETYFLTYPERIRFNDQDLLNVVLHAHKKFVPLTWNMQDGFYRTGIRERVNDWKAFREELLNPVILHYTNKKPWNYDSMHPLRAEYFVYLDKTPWKGWRPSHSVKTRIKRFFKLLPYALKWRKPKYINLDKAVG</sequence>
<dbReference type="CDD" id="cd04194">
    <property type="entry name" value="GT8_A4GalT_like"/>
    <property type="match status" value="1"/>
</dbReference>
<evidence type="ECO:0000256" key="1">
    <source>
        <dbReference type="ARBA" id="ARBA00022676"/>
    </source>
</evidence>
<protein>
    <submittedName>
        <fullName evidence="4">Glycosyltransferase family 8 protein</fullName>
    </submittedName>
</protein>
<accession>A0ABT0C4F9</accession>
<reference evidence="4 5" key="1">
    <citation type="submission" date="2022-03" db="EMBL/GenBank/DDBJ databases">
        <title>Parabacteroides sp. nov. isolated from swine feces.</title>
        <authorList>
            <person name="Bak J.E."/>
        </authorList>
    </citation>
    <scope>NUCLEOTIDE SEQUENCE [LARGE SCALE GENOMIC DNA]</scope>
    <source>
        <strain evidence="4 5">AGMB00274</strain>
    </source>
</reference>
<proteinExistence type="predicted"/>
<keyword evidence="5" id="KW-1185">Reference proteome</keyword>
<organism evidence="4 5">
    <name type="scientific">Parabacteroides faecalis</name>
    <dbReference type="NCBI Taxonomy" id="2924040"/>
    <lineage>
        <taxon>Bacteria</taxon>
        <taxon>Pseudomonadati</taxon>
        <taxon>Bacteroidota</taxon>
        <taxon>Bacteroidia</taxon>
        <taxon>Bacteroidales</taxon>
        <taxon>Tannerellaceae</taxon>
        <taxon>Parabacteroides</taxon>
    </lineage>
</organism>
<dbReference type="EMBL" id="JAKZMM010000044">
    <property type="protein sequence ID" value="MCJ2381835.1"/>
    <property type="molecule type" value="Genomic_DNA"/>
</dbReference>
<dbReference type="Gene3D" id="3.90.550.10">
    <property type="entry name" value="Spore Coat Polysaccharide Biosynthesis Protein SpsA, Chain A"/>
    <property type="match status" value="1"/>
</dbReference>
<keyword evidence="3" id="KW-0479">Metal-binding</keyword>
<dbReference type="SUPFAM" id="SSF53448">
    <property type="entry name" value="Nucleotide-diphospho-sugar transferases"/>
    <property type="match status" value="1"/>
</dbReference>
<gene>
    <name evidence="4" type="ORF">MUN53_14680</name>
</gene>
<dbReference type="InterPro" id="IPR050748">
    <property type="entry name" value="Glycosyltrans_8_dom-fam"/>
</dbReference>
<dbReference type="RefSeq" id="WP_243326270.1">
    <property type="nucleotide sequence ID" value="NZ_JAKZMM010000044.1"/>
</dbReference>
<evidence type="ECO:0000256" key="3">
    <source>
        <dbReference type="ARBA" id="ARBA00022723"/>
    </source>
</evidence>
<dbReference type="PANTHER" id="PTHR13778">
    <property type="entry name" value="GLYCOSYLTRANSFERASE 8 DOMAIN-CONTAINING PROTEIN"/>
    <property type="match status" value="1"/>
</dbReference>
<keyword evidence="2" id="KW-0808">Transferase</keyword>